<protein>
    <submittedName>
        <fullName evidence="2">Uncharacterized protein</fullName>
    </submittedName>
</protein>
<feature type="compositionally biased region" description="Polar residues" evidence="1">
    <location>
        <begin position="62"/>
        <end position="117"/>
    </location>
</feature>
<accession>A0ABX8DIB7</accession>
<dbReference type="Proteomes" id="UP000676428">
    <property type="component" value="Chromosome"/>
</dbReference>
<dbReference type="EMBL" id="CP074572">
    <property type="protein sequence ID" value="QVK24529.1"/>
    <property type="molecule type" value="Genomic_DNA"/>
</dbReference>
<proteinExistence type="predicted"/>
<organism evidence="2 3">
    <name type="scientific">Shewanella dokdonensis</name>
    <dbReference type="NCBI Taxonomy" id="712036"/>
    <lineage>
        <taxon>Bacteria</taxon>
        <taxon>Pseudomonadati</taxon>
        <taxon>Pseudomonadota</taxon>
        <taxon>Gammaproteobacteria</taxon>
        <taxon>Alteromonadales</taxon>
        <taxon>Shewanellaceae</taxon>
        <taxon>Shewanella</taxon>
    </lineage>
</organism>
<gene>
    <name evidence="2" type="ORF">KHX94_08815</name>
</gene>
<sequence>MAYSAPGCVLPFVARVRFILSIYRPQPVTATVTPIHAFLYQAPKPKPHQSQLLDTDTNTVTEHAKQNRSAHQSKPAPSTPQPSQKTRPNHSQIASVNHAAQPSQGSQTTTNQHQSPAPKTPHIRDITARYLQQQQLATVNQLATEQARRQTSRNSFSIMTPEPESLVLPTIAMGERNGSLDAPLDPNRIVKQGDTCYRVVKTPTQLNPDAENLGFGFKCAKTDDEQLLEASLKNRINQHR</sequence>
<dbReference type="RefSeq" id="WP_213683115.1">
    <property type="nucleotide sequence ID" value="NZ_CP074572.1"/>
</dbReference>
<keyword evidence="3" id="KW-1185">Reference proteome</keyword>
<feature type="region of interest" description="Disordered" evidence="1">
    <location>
        <begin position="62"/>
        <end position="121"/>
    </location>
</feature>
<reference evidence="2 3" key="1">
    <citation type="journal article" date="2012" name="Int. J. Syst. Evol. Microbiol.">
        <title>Shewanella dokdonensis sp. nov., isolated from seawater.</title>
        <authorList>
            <person name="Sung H.R."/>
            <person name="Yoon J.H."/>
            <person name="Ghim S.Y."/>
        </authorList>
    </citation>
    <scope>NUCLEOTIDE SEQUENCE [LARGE SCALE GENOMIC DNA]</scope>
    <source>
        <strain evidence="2 3">DSM 23626</strain>
    </source>
</reference>
<name>A0ABX8DIB7_9GAMM</name>
<evidence type="ECO:0000256" key="1">
    <source>
        <dbReference type="SAM" id="MobiDB-lite"/>
    </source>
</evidence>
<evidence type="ECO:0000313" key="2">
    <source>
        <dbReference type="EMBL" id="QVK24529.1"/>
    </source>
</evidence>
<evidence type="ECO:0000313" key="3">
    <source>
        <dbReference type="Proteomes" id="UP000676428"/>
    </source>
</evidence>